<keyword evidence="4" id="KW-1185">Reference proteome</keyword>
<protein>
    <submittedName>
        <fullName evidence="3">Gfo/Idh/MocA family oxidoreductase</fullName>
    </submittedName>
</protein>
<reference evidence="3 4" key="1">
    <citation type="submission" date="2021-05" db="EMBL/GenBank/DDBJ databases">
        <authorList>
            <person name="Zhang Z.D."/>
            <person name="Osman G."/>
        </authorList>
    </citation>
    <scope>NUCLEOTIDE SEQUENCE [LARGE SCALE GENOMIC DNA]</scope>
    <source>
        <strain evidence="3 4">KCTC 32217</strain>
    </source>
</reference>
<evidence type="ECO:0000259" key="2">
    <source>
        <dbReference type="Pfam" id="PF19051"/>
    </source>
</evidence>
<accession>A0AAP2CJ62</accession>
<dbReference type="Pfam" id="PF01408">
    <property type="entry name" value="GFO_IDH_MocA"/>
    <property type="match status" value="1"/>
</dbReference>
<dbReference type="RefSeq" id="WP_213943636.1">
    <property type="nucleotide sequence ID" value="NZ_JAHCMY010000001.1"/>
</dbReference>
<dbReference type="PANTHER" id="PTHR43818">
    <property type="entry name" value="BCDNA.GH03377"/>
    <property type="match status" value="1"/>
</dbReference>
<evidence type="ECO:0000313" key="3">
    <source>
        <dbReference type="EMBL" id="MBS9522747.1"/>
    </source>
</evidence>
<dbReference type="Gene3D" id="3.40.50.720">
    <property type="entry name" value="NAD(P)-binding Rossmann-like Domain"/>
    <property type="match status" value="1"/>
</dbReference>
<gene>
    <name evidence="3" type="ORF">KI659_01850</name>
</gene>
<dbReference type="GO" id="GO:0000166">
    <property type="term" value="F:nucleotide binding"/>
    <property type="evidence" value="ECO:0007669"/>
    <property type="project" value="InterPro"/>
</dbReference>
<evidence type="ECO:0000313" key="4">
    <source>
        <dbReference type="Proteomes" id="UP001319104"/>
    </source>
</evidence>
<dbReference type="PANTHER" id="PTHR43818:SF3">
    <property type="entry name" value="OXIDOREDUCTASE-RELATED"/>
    <property type="match status" value="1"/>
</dbReference>
<comment type="caution">
    <text evidence="3">The sequence shown here is derived from an EMBL/GenBank/DDBJ whole genome shotgun (WGS) entry which is preliminary data.</text>
</comment>
<dbReference type="AlphaFoldDB" id="A0AAP2CJ62"/>
<dbReference type="Pfam" id="PF19051">
    <property type="entry name" value="GFO_IDH_MocA_C2"/>
    <property type="match status" value="1"/>
</dbReference>
<feature type="domain" description="Gfo/Idh/MocA-like oxidoreductase bacterial type C-terminal" evidence="2">
    <location>
        <begin position="202"/>
        <end position="289"/>
    </location>
</feature>
<name>A0AAP2CJ62_9BACT</name>
<feature type="domain" description="Gfo/Idh/MocA-like oxidoreductase N-terminal" evidence="1">
    <location>
        <begin position="64"/>
        <end position="186"/>
    </location>
</feature>
<dbReference type="InterPro" id="IPR050463">
    <property type="entry name" value="Gfo/Idh/MocA_oxidrdct_glycsds"/>
</dbReference>
<proteinExistence type="predicted"/>
<organism evidence="3 4">
    <name type="scientific">Litoribacter ruber</name>
    <dbReference type="NCBI Taxonomy" id="702568"/>
    <lineage>
        <taxon>Bacteria</taxon>
        <taxon>Pseudomonadati</taxon>
        <taxon>Bacteroidota</taxon>
        <taxon>Cytophagia</taxon>
        <taxon>Cytophagales</taxon>
        <taxon>Cyclobacteriaceae</taxon>
        <taxon>Litoribacter</taxon>
    </lineage>
</organism>
<dbReference type="InterPro" id="IPR036291">
    <property type="entry name" value="NAD(P)-bd_dom_sf"/>
</dbReference>
<sequence>MKKETKNTTKLKSSTDRRDFLKKSALAFGAIQIIPRHVLFSKPEIRNKAGEIVQMASKVPSDRINLACIGIGNRGEQVINDFDKTGLSNVVALCDVDMGAPHTAAIMEKHSKAKRFTDFRELFDQNETAFDAAVICTPDFSHFPITMHAMASGKHVFVEKPMARTFQEVELMMKAAKKYGVVTQMGNQGHSEANSFQFKSWVDAGIIKDVHAITCHMNSRRRWHGWDTSLTTYPNPDPIPYTLDWDLWLTTAQHHDYNEDFANGQWRCWYEFGMGALGDWGAHIMDSFHRYLELGLPEEINAVKLEGHNPLFFPQASTLEFKFPKRNEMPPVTVSWYDGLDNLPDLPEGYGTSELSADIPAAGTGQIEKRTLNPGKIIYSKDLTFKGGSHGSTLSIIPKEAANDMKSKLPEVPESTSNHFANFLLAVKGEEETRSPFEVTGPLSQIFSLGVLAQQTNANLKFDRDKKIITNNPQANALLNGAPPRKGWEEYYNV</sequence>
<dbReference type="InterPro" id="IPR043906">
    <property type="entry name" value="Gfo/Idh/MocA_OxRdtase_bact_C"/>
</dbReference>
<dbReference type="Proteomes" id="UP001319104">
    <property type="component" value="Unassembled WGS sequence"/>
</dbReference>
<dbReference type="EMBL" id="JAHCMY010000001">
    <property type="protein sequence ID" value="MBS9522747.1"/>
    <property type="molecule type" value="Genomic_DNA"/>
</dbReference>
<evidence type="ECO:0000259" key="1">
    <source>
        <dbReference type="Pfam" id="PF01408"/>
    </source>
</evidence>
<dbReference type="SUPFAM" id="SSF55347">
    <property type="entry name" value="Glyceraldehyde-3-phosphate dehydrogenase-like, C-terminal domain"/>
    <property type="match status" value="1"/>
</dbReference>
<dbReference type="InterPro" id="IPR000683">
    <property type="entry name" value="Gfo/Idh/MocA-like_OxRdtase_N"/>
</dbReference>
<dbReference type="SUPFAM" id="SSF51735">
    <property type="entry name" value="NAD(P)-binding Rossmann-fold domains"/>
    <property type="match status" value="1"/>
</dbReference>